<evidence type="ECO:0000313" key="6">
    <source>
        <dbReference type="Proteomes" id="UP000198582"/>
    </source>
</evidence>
<evidence type="ECO:0000256" key="2">
    <source>
        <dbReference type="ARBA" id="ARBA00023125"/>
    </source>
</evidence>
<dbReference type="Pfam" id="PF12802">
    <property type="entry name" value="MarR_2"/>
    <property type="match status" value="1"/>
</dbReference>
<dbReference type="GO" id="GO:0003700">
    <property type="term" value="F:DNA-binding transcription factor activity"/>
    <property type="evidence" value="ECO:0007669"/>
    <property type="project" value="InterPro"/>
</dbReference>
<gene>
    <name evidence="5" type="ORF">SAMN04489732_107156</name>
</gene>
<keyword evidence="3" id="KW-0804">Transcription</keyword>
<dbReference type="AlphaFoldDB" id="A0A1H8XFK4"/>
<dbReference type="EMBL" id="FOEF01000007">
    <property type="protein sequence ID" value="SEP38497.1"/>
    <property type="molecule type" value="Genomic_DNA"/>
</dbReference>
<evidence type="ECO:0000256" key="1">
    <source>
        <dbReference type="ARBA" id="ARBA00023015"/>
    </source>
</evidence>
<sequence length="155" mass="17166">MVDDQRARDWVEQVSAFFARQEGLPPITGRILGWLMICEPAGQSAADIAAGIKASRASMTTNIRSLTATGLVRRYTRAGDRTAYYQLDDQAWETAIRRRIEGMSAFEDVLQDGLALMGPDTDRASRLRAAQEVYRWVGSLLRDPKPARPGNGGPR</sequence>
<proteinExistence type="predicted"/>
<feature type="domain" description="HTH marR-type" evidence="4">
    <location>
        <begin position="23"/>
        <end position="81"/>
    </location>
</feature>
<dbReference type="PANTHER" id="PTHR38465:SF2">
    <property type="entry name" value="HTH-TYPE TRANSCRIPTIONAL REGULATOR MMPR5"/>
    <property type="match status" value="1"/>
</dbReference>
<keyword evidence="6" id="KW-1185">Reference proteome</keyword>
<evidence type="ECO:0000313" key="5">
    <source>
        <dbReference type="EMBL" id="SEP38497.1"/>
    </source>
</evidence>
<dbReference type="SUPFAM" id="SSF46785">
    <property type="entry name" value="Winged helix' DNA-binding domain"/>
    <property type="match status" value="1"/>
</dbReference>
<dbReference type="InterPro" id="IPR036388">
    <property type="entry name" value="WH-like_DNA-bd_sf"/>
</dbReference>
<dbReference type="InterPro" id="IPR036390">
    <property type="entry name" value="WH_DNA-bd_sf"/>
</dbReference>
<dbReference type="Gene3D" id="1.10.10.10">
    <property type="entry name" value="Winged helix-like DNA-binding domain superfamily/Winged helix DNA-binding domain"/>
    <property type="match status" value="1"/>
</dbReference>
<dbReference type="InterPro" id="IPR000835">
    <property type="entry name" value="HTH_MarR-typ"/>
</dbReference>
<accession>A0A1H8XFK4</accession>
<dbReference type="GO" id="GO:0003677">
    <property type="term" value="F:DNA binding"/>
    <property type="evidence" value="ECO:0007669"/>
    <property type="project" value="UniProtKB-KW"/>
</dbReference>
<dbReference type="STRING" id="394193.SAMN04489732_107156"/>
<dbReference type="InterPro" id="IPR052362">
    <property type="entry name" value="HTH-GbsR_regulator"/>
</dbReference>
<organism evidence="5 6">
    <name type="scientific">Amycolatopsis saalfeldensis</name>
    <dbReference type="NCBI Taxonomy" id="394193"/>
    <lineage>
        <taxon>Bacteria</taxon>
        <taxon>Bacillati</taxon>
        <taxon>Actinomycetota</taxon>
        <taxon>Actinomycetes</taxon>
        <taxon>Pseudonocardiales</taxon>
        <taxon>Pseudonocardiaceae</taxon>
        <taxon>Amycolatopsis</taxon>
    </lineage>
</organism>
<dbReference type="RefSeq" id="WP_218156806.1">
    <property type="nucleotide sequence ID" value="NZ_FOEF01000007.1"/>
</dbReference>
<evidence type="ECO:0000256" key="3">
    <source>
        <dbReference type="ARBA" id="ARBA00023163"/>
    </source>
</evidence>
<keyword evidence="1" id="KW-0805">Transcription regulation</keyword>
<dbReference type="Proteomes" id="UP000198582">
    <property type="component" value="Unassembled WGS sequence"/>
</dbReference>
<keyword evidence="2" id="KW-0238">DNA-binding</keyword>
<dbReference type="PANTHER" id="PTHR38465">
    <property type="entry name" value="HTH-TYPE TRANSCRIPTIONAL REGULATOR MJ1563-RELATED"/>
    <property type="match status" value="1"/>
</dbReference>
<reference evidence="5 6" key="1">
    <citation type="submission" date="2016-10" db="EMBL/GenBank/DDBJ databases">
        <authorList>
            <person name="de Groot N.N."/>
        </authorList>
    </citation>
    <scope>NUCLEOTIDE SEQUENCE [LARGE SCALE GENOMIC DNA]</scope>
    <source>
        <strain evidence="5 6">DSM 44993</strain>
    </source>
</reference>
<evidence type="ECO:0000259" key="4">
    <source>
        <dbReference type="Pfam" id="PF12802"/>
    </source>
</evidence>
<name>A0A1H8XFK4_9PSEU</name>
<protein>
    <submittedName>
        <fullName evidence="5">MarR family protein</fullName>
    </submittedName>
</protein>
<dbReference type="Gene3D" id="1.10.287.160">
    <property type="entry name" value="HR1 repeat"/>
    <property type="match status" value="1"/>
</dbReference>